<protein>
    <recommendedName>
        <fullName evidence="2">Outer membrane protein beta-barrel domain-containing protein</fullName>
    </recommendedName>
</protein>
<gene>
    <name evidence="3" type="ORF">HBN54_000031</name>
</gene>
<accession>A0ABX1HE98</accession>
<evidence type="ECO:0000259" key="2">
    <source>
        <dbReference type="Pfam" id="PF13568"/>
    </source>
</evidence>
<dbReference type="EMBL" id="JAAVTK010000001">
    <property type="protein sequence ID" value="NKI87452.1"/>
    <property type="molecule type" value="Genomic_DNA"/>
</dbReference>
<dbReference type="InterPro" id="IPR025665">
    <property type="entry name" value="Beta-barrel_OMP_2"/>
</dbReference>
<evidence type="ECO:0000313" key="4">
    <source>
        <dbReference type="Proteomes" id="UP000717634"/>
    </source>
</evidence>
<evidence type="ECO:0000313" key="3">
    <source>
        <dbReference type="EMBL" id="NKI87452.1"/>
    </source>
</evidence>
<organism evidence="3 4">
    <name type="scientific">Hymenobacter artigasi</name>
    <dbReference type="NCBI Taxonomy" id="2719616"/>
    <lineage>
        <taxon>Bacteria</taxon>
        <taxon>Pseudomonadati</taxon>
        <taxon>Bacteroidota</taxon>
        <taxon>Cytophagia</taxon>
        <taxon>Cytophagales</taxon>
        <taxon>Hymenobacteraceae</taxon>
        <taxon>Hymenobacter</taxon>
    </lineage>
</organism>
<dbReference type="RefSeq" id="WP_168671128.1">
    <property type="nucleotide sequence ID" value="NZ_JAAVTK010000001.1"/>
</dbReference>
<dbReference type="InterPro" id="IPR011250">
    <property type="entry name" value="OMP/PagP_B-barrel"/>
</dbReference>
<feature type="domain" description="Outer membrane protein beta-barrel" evidence="2">
    <location>
        <begin position="20"/>
        <end position="168"/>
    </location>
</feature>
<sequence length="200" mass="21133">MKKTFLSLALVAAAAGAAQAQTPANSIGIKAGYGITSLTGNTSSGYTSKSHSAYQAGLMADVYFGEVISFHPEALYTKQYFDATDLVNLSRDVDYINLPLLARYHADGLFFEAGPEVNFALSGKDEGGADIKSRDVTPVALDYVVGLGYQLPVGLSLGVRYDGGISHTYKDTAGNNLGTGNLRSSTFWFNLGYAFGGTGR</sequence>
<keyword evidence="4" id="KW-1185">Reference proteome</keyword>
<proteinExistence type="predicted"/>
<name>A0ABX1HE98_9BACT</name>
<evidence type="ECO:0000256" key="1">
    <source>
        <dbReference type="SAM" id="SignalP"/>
    </source>
</evidence>
<feature type="chain" id="PRO_5046993768" description="Outer membrane protein beta-barrel domain-containing protein" evidence="1">
    <location>
        <begin position="21"/>
        <end position="200"/>
    </location>
</feature>
<reference evidence="3 4" key="1">
    <citation type="submission" date="2020-03" db="EMBL/GenBank/DDBJ databases">
        <title>Genomic Encyclopedia of Type Strains, Phase IV (KMG-V): Genome sequencing to study the core and pangenomes of soil and plant-associated prokaryotes.</title>
        <authorList>
            <person name="Whitman W."/>
        </authorList>
    </citation>
    <scope>NUCLEOTIDE SEQUENCE [LARGE SCALE GENOMIC DNA]</scope>
    <source>
        <strain evidence="3 4">1B</strain>
    </source>
</reference>
<feature type="signal peptide" evidence="1">
    <location>
        <begin position="1"/>
        <end position="20"/>
    </location>
</feature>
<keyword evidence="1" id="KW-0732">Signal</keyword>
<dbReference type="SUPFAM" id="SSF56925">
    <property type="entry name" value="OMPA-like"/>
    <property type="match status" value="1"/>
</dbReference>
<comment type="caution">
    <text evidence="3">The sequence shown here is derived from an EMBL/GenBank/DDBJ whole genome shotgun (WGS) entry which is preliminary data.</text>
</comment>
<dbReference type="Pfam" id="PF13568">
    <property type="entry name" value="OMP_b-brl_2"/>
    <property type="match status" value="1"/>
</dbReference>
<dbReference type="Proteomes" id="UP000717634">
    <property type="component" value="Unassembled WGS sequence"/>
</dbReference>